<dbReference type="AlphaFoldDB" id="A0A2P5E4L1"/>
<name>A0A2P5E4L1_PARAD</name>
<evidence type="ECO:0000313" key="2">
    <source>
        <dbReference type="EMBL" id="PON80472.1"/>
    </source>
</evidence>
<feature type="non-terminal residue" evidence="2">
    <location>
        <position position="62"/>
    </location>
</feature>
<gene>
    <name evidence="2" type="ORF">PanWU01x14_000280</name>
</gene>
<reference evidence="3" key="1">
    <citation type="submission" date="2016-06" db="EMBL/GenBank/DDBJ databases">
        <title>Parallel loss of symbiosis genes in relatives of nitrogen-fixing non-legume Parasponia.</title>
        <authorList>
            <person name="Van Velzen R."/>
            <person name="Holmer R."/>
            <person name="Bu F."/>
            <person name="Rutten L."/>
            <person name="Van Zeijl A."/>
            <person name="Liu W."/>
            <person name="Santuari L."/>
            <person name="Cao Q."/>
            <person name="Sharma T."/>
            <person name="Shen D."/>
            <person name="Roswanjaya Y."/>
            <person name="Wardhani T."/>
            <person name="Kalhor M.S."/>
            <person name="Jansen J."/>
            <person name="Van den Hoogen J."/>
            <person name="Gungor B."/>
            <person name="Hartog M."/>
            <person name="Hontelez J."/>
            <person name="Verver J."/>
            <person name="Yang W.-C."/>
            <person name="Schijlen E."/>
            <person name="Repin R."/>
            <person name="Schilthuizen M."/>
            <person name="Schranz E."/>
            <person name="Heidstra R."/>
            <person name="Miyata K."/>
            <person name="Fedorova E."/>
            <person name="Kohlen W."/>
            <person name="Bisseling T."/>
            <person name="Smit S."/>
            <person name="Geurts R."/>
        </authorList>
    </citation>
    <scope>NUCLEOTIDE SEQUENCE [LARGE SCALE GENOMIC DNA]</scope>
    <source>
        <strain evidence="3">cv. WU1-14</strain>
    </source>
</reference>
<evidence type="ECO:0000313" key="3">
    <source>
        <dbReference type="Proteomes" id="UP000237105"/>
    </source>
</evidence>
<evidence type="ECO:0000256" key="1">
    <source>
        <dbReference type="SAM" id="MobiDB-lite"/>
    </source>
</evidence>
<sequence>MESGSNNPLVNLDIEGEKQSKEANGTELNGSAPLPTLLSQAELESPTNTSMKEVPRKKNQSI</sequence>
<feature type="region of interest" description="Disordered" evidence="1">
    <location>
        <begin position="1"/>
        <end position="62"/>
    </location>
</feature>
<organism evidence="2 3">
    <name type="scientific">Parasponia andersonii</name>
    <name type="common">Sponia andersonii</name>
    <dbReference type="NCBI Taxonomy" id="3476"/>
    <lineage>
        <taxon>Eukaryota</taxon>
        <taxon>Viridiplantae</taxon>
        <taxon>Streptophyta</taxon>
        <taxon>Embryophyta</taxon>
        <taxon>Tracheophyta</taxon>
        <taxon>Spermatophyta</taxon>
        <taxon>Magnoliopsida</taxon>
        <taxon>eudicotyledons</taxon>
        <taxon>Gunneridae</taxon>
        <taxon>Pentapetalae</taxon>
        <taxon>rosids</taxon>
        <taxon>fabids</taxon>
        <taxon>Rosales</taxon>
        <taxon>Cannabaceae</taxon>
        <taxon>Parasponia</taxon>
    </lineage>
</organism>
<dbReference type="Proteomes" id="UP000237105">
    <property type="component" value="Unassembled WGS sequence"/>
</dbReference>
<dbReference type="EMBL" id="JXTB01000001">
    <property type="protein sequence ID" value="PON80472.1"/>
    <property type="molecule type" value="Genomic_DNA"/>
</dbReference>
<protein>
    <submittedName>
        <fullName evidence="2">Uncharacterized protein</fullName>
    </submittedName>
</protein>
<keyword evidence="3" id="KW-1185">Reference proteome</keyword>
<accession>A0A2P5E4L1</accession>
<proteinExistence type="predicted"/>
<comment type="caution">
    <text evidence="2">The sequence shown here is derived from an EMBL/GenBank/DDBJ whole genome shotgun (WGS) entry which is preliminary data.</text>
</comment>